<evidence type="ECO:0000256" key="5">
    <source>
        <dbReference type="ARBA" id="ARBA00033748"/>
    </source>
</evidence>
<dbReference type="RefSeq" id="WP_052816619.1">
    <property type="nucleotide sequence ID" value="NZ_BATN01000004.1"/>
</dbReference>
<evidence type="ECO:0000256" key="6">
    <source>
        <dbReference type="PIRSR" id="PIRSR000337-1"/>
    </source>
</evidence>
<feature type="binding site" evidence="6">
    <location>
        <position position="100"/>
    </location>
    <ligand>
        <name>FMN</name>
        <dbReference type="ChEBI" id="CHEBI:58210"/>
    </ligand>
</feature>
<dbReference type="NCBIfam" id="TIGR03860">
    <property type="entry name" value="FMN_nitrolo"/>
    <property type="match status" value="1"/>
</dbReference>
<keyword evidence="1 6" id="KW-0285">Flavoprotein</keyword>
<comment type="similarity">
    <text evidence="5">Belongs to the NtaA/SnaA/DszA monooxygenase family.</text>
</comment>
<sequence length="452" mass="50071">MIHLAAFLFTPSGMYDGWRHSAAQASADMDFDLIVDVTRAAERGKFDAIFFADTVAMVGNANPETMATGQSRQARLCYLEPASLITALAPMTSNIGLIATMTTTYNEPYHVARRMASIDHISKGRAGWNLVTSQIEEEAWNFGLEQHVAHADRYERAAEFSEVVKGLWDSWEEDAHVRDKATGQVFDPQKVHILGHKGPHFSVRGPLNVARPPQGHPIIAQAGSSEPGKELAARTADLVFTAQRTVEESRTFYQDLKGRMAMYGRDESSLHIMPGVVPIAAETDEEAQAILDEIESFMTVEQAIKAIQRHAGDLDLTKFDPEGPLPPLPPVNTARGRQQVLIDMAERDNLNLGQVARRFAASAGHRILVGSPKTIADSFEAWHMAGAADGFVLIFPFFPTPVYNFVDLVVPELQRRGLFRKEYESAILRENLGFERPANRFHRQSEPAPVAL</sequence>
<dbReference type="EMBL" id="CP060036">
    <property type="protein sequence ID" value="QOT73923.1"/>
    <property type="molecule type" value="Genomic_DNA"/>
</dbReference>
<gene>
    <name evidence="8" type="ORF">H5V43_17370</name>
</gene>
<keyword evidence="4" id="KW-0503">Monooxygenase</keyword>
<evidence type="ECO:0000313" key="9">
    <source>
        <dbReference type="Proteomes" id="UP000593663"/>
    </source>
</evidence>
<feature type="binding site" evidence="6">
    <location>
        <position position="154"/>
    </location>
    <ligand>
        <name>FMN</name>
        <dbReference type="ChEBI" id="CHEBI:58210"/>
    </ligand>
</feature>
<dbReference type="GO" id="GO:0016705">
    <property type="term" value="F:oxidoreductase activity, acting on paired donors, with incorporation or reduction of molecular oxygen"/>
    <property type="evidence" value="ECO:0007669"/>
    <property type="project" value="InterPro"/>
</dbReference>
<dbReference type="PANTHER" id="PTHR30011">
    <property type="entry name" value="ALKANESULFONATE MONOOXYGENASE-RELATED"/>
    <property type="match status" value="1"/>
</dbReference>
<keyword evidence="3" id="KW-0560">Oxidoreductase</keyword>
<dbReference type="KEGG" id="sbar:H5V43_17370"/>
<keyword evidence="2 6" id="KW-0288">FMN</keyword>
<evidence type="ECO:0000256" key="2">
    <source>
        <dbReference type="ARBA" id="ARBA00022643"/>
    </source>
</evidence>
<dbReference type="PIRSF" id="PIRSF000337">
    <property type="entry name" value="NTA_MOA"/>
    <property type="match status" value="1"/>
</dbReference>
<dbReference type="CDD" id="cd01095">
    <property type="entry name" value="Nitrilotriacetate_monoxgenase"/>
    <property type="match status" value="1"/>
</dbReference>
<protein>
    <submittedName>
        <fullName evidence="8">LLM class flavin-dependent oxidoreductase</fullName>
    </submittedName>
</protein>
<organism evidence="8 9">
    <name type="scientific">Sphingobium fuliginis (strain ATCC 27551)</name>
    <dbReference type="NCBI Taxonomy" id="336203"/>
    <lineage>
        <taxon>Bacteria</taxon>
        <taxon>Pseudomonadati</taxon>
        <taxon>Pseudomonadota</taxon>
        <taxon>Alphaproteobacteria</taxon>
        <taxon>Sphingomonadales</taxon>
        <taxon>Sphingomonadaceae</taxon>
        <taxon>Sphingobium</taxon>
    </lineage>
</organism>
<evidence type="ECO:0000256" key="1">
    <source>
        <dbReference type="ARBA" id="ARBA00022630"/>
    </source>
</evidence>
<evidence type="ECO:0000259" key="7">
    <source>
        <dbReference type="Pfam" id="PF00296"/>
    </source>
</evidence>
<accession>A0A7M2GN40</accession>
<dbReference type="PANTHER" id="PTHR30011:SF16">
    <property type="entry name" value="C2H2 FINGER DOMAIN TRANSCRIPTION FACTOR (EUROFUNG)-RELATED"/>
    <property type="match status" value="1"/>
</dbReference>
<evidence type="ECO:0000313" key="8">
    <source>
        <dbReference type="EMBL" id="QOT73923.1"/>
    </source>
</evidence>
<dbReference type="AlphaFoldDB" id="A0A7M2GN40"/>
<dbReference type="Proteomes" id="UP000593663">
    <property type="component" value="Chromosome 2"/>
</dbReference>
<reference evidence="9" key="1">
    <citation type="submission" date="2020-08" db="EMBL/GenBank/DDBJ databases">
        <title>Complete genome sequence of Sphingobium barthaii strain KK22, a high-molecular-weight polycyclic aromatic hydrocarbon-degrading soil bacterium.</title>
        <authorList>
            <person name="Mori J.F."/>
            <person name="Kanaly R.A."/>
        </authorList>
    </citation>
    <scope>NUCLEOTIDE SEQUENCE [LARGE SCALE GENOMIC DNA]</scope>
    <source>
        <strain evidence="9">KK22</strain>
    </source>
</reference>
<proteinExistence type="inferred from homology"/>
<dbReference type="Pfam" id="PF00296">
    <property type="entry name" value="Bac_luciferase"/>
    <property type="match status" value="1"/>
</dbReference>
<dbReference type="InterPro" id="IPR016215">
    <property type="entry name" value="NTA_MOA"/>
</dbReference>
<dbReference type="Gene3D" id="3.20.20.30">
    <property type="entry name" value="Luciferase-like domain"/>
    <property type="match status" value="1"/>
</dbReference>
<dbReference type="GO" id="GO:0004497">
    <property type="term" value="F:monooxygenase activity"/>
    <property type="evidence" value="ECO:0007669"/>
    <property type="project" value="UniProtKB-KW"/>
</dbReference>
<dbReference type="SUPFAM" id="SSF51679">
    <property type="entry name" value="Bacterial luciferase-like"/>
    <property type="match status" value="1"/>
</dbReference>
<feature type="binding site" evidence="6">
    <location>
        <position position="53"/>
    </location>
    <ligand>
        <name>FMN</name>
        <dbReference type="ChEBI" id="CHEBI:58210"/>
    </ligand>
</feature>
<dbReference type="InterPro" id="IPR051260">
    <property type="entry name" value="Diverse_substr_monoxygenases"/>
</dbReference>
<dbReference type="InterPro" id="IPR036661">
    <property type="entry name" value="Luciferase-like_sf"/>
</dbReference>
<feature type="binding site" evidence="6">
    <location>
        <position position="150"/>
    </location>
    <ligand>
        <name>FMN</name>
        <dbReference type="ChEBI" id="CHEBI:58210"/>
    </ligand>
</feature>
<evidence type="ECO:0000256" key="3">
    <source>
        <dbReference type="ARBA" id="ARBA00023002"/>
    </source>
</evidence>
<feature type="binding site" evidence="6">
    <location>
        <position position="225"/>
    </location>
    <ligand>
        <name>FMN</name>
        <dbReference type="ChEBI" id="CHEBI:58210"/>
    </ligand>
</feature>
<name>A0A7M2GN40_SPHSA</name>
<feature type="domain" description="Luciferase-like" evidence="7">
    <location>
        <begin position="13"/>
        <end position="387"/>
    </location>
</feature>
<evidence type="ECO:0000256" key="4">
    <source>
        <dbReference type="ARBA" id="ARBA00023033"/>
    </source>
</evidence>
<dbReference type="InterPro" id="IPR011251">
    <property type="entry name" value="Luciferase-like_dom"/>
</dbReference>
<feature type="binding site" evidence="6">
    <location>
        <position position="224"/>
    </location>
    <ligand>
        <name>FMN</name>
        <dbReference type="ChEBI" id="CHEBI:58210"/>
    </ligand>
</feature>